<dbReference type="Gene3D" id="3.40.50.720">
    <property type="entry name" value="NAD(P)-binding Rossmann-like Domain"/>
    <property type="match status" value="1"/>
</dbReference>
<dbReference type="Pfam" id="PF16363">
    <property type="entry name" value="GDP_Man_Dehyd"/>
    <property type="match status" value="1"/>
</dbReference>
<evidence type="ECO:0000259" key="1">
    <source>
        <dbReference type="Pfam" id="PF16363"/>
    </source>
</evidence>
<gene>
    <name evidence="2" type="primary">rffG</name>
    <name evidence="2" type="ORF">BHAOGJBA_6355</name>
</gene>
<dbReference type="SUPFAM" id="SSF51735">
    <property type="entry name" value="NAD(P)-binding Rossmann-fold domains"/>
    <property type="match status" value="1"/>
</dbReference>
<protein>
    <submittedName>
        <fullName evidence="2">dTDP-glucose 4,6-dehydratase 2</fullName>
    </submittedName>
</protein>
<sequence length="172" mass="19582">MLVTNCSNNYGPRHFPEKLIPLMILNALEGRPLPVYGDGLNERDWIHVEDHARGLVAVLERGRIGETYLLGGRAVRNNLAVVEALCASFDRLRPEGAPHARLITFVADRPGHDRRYAIDPSKAEAELGWRPTKVFEEALEETVRWYLANEAWWRPIREGRYTGERLGLQKAS</sequence>
<dbReference type="Gene3D" id="3.90.25.10">
    <property type="entry name" value="UDP-galactose 4-epimerase, domain 1"/>
    <property type="match status" value="1"/>
</dbReference>
<proteinExistence type="predicted"/>
<evidence type="ECO:0000313" key="3">
    <source>
        <dbReference type="Proteomes" id="UP001055247"/>
    </source>
</evidence>
<dbReference type="EMBL" id="BPQO01000073">
    <property type="protein sequence ID" value="GJD92796.1"/>
    <property type="molecule type" value="Genomic_DNA"/>
</dbReference>
<dbReference type="PANTHER" id="PTHR43000">
    <property type="entry name" value="DTDP-D-GLUCOSE 4,6-DEHYDRATASE-RELATED"/>
    <property type="match status" value="1"/>
</dbReference>
<dbReference type="InterPro" id="IPR036291">
    <property type="entry name" value="NAD(P)-bd_dom_sf"/>
</dbReference>
<reference evidence="2" key="1">
    <citation type="journal article" date="2016" name="Front. Microbiol.">
        <title>Genome Sequence of the Piezophilic, Mesophilic Sulfate-Reducing Bacterium Desulfovibrio indicus J2T.</title>
        <authorList>
            <person name="Cao J."/>
            <person name="Maignien L."/>
            <person name="Shao Z."/>
            <person name="Alain K."/>
            <person name="Jebbar M."/>
        </authorList>
    </citation>
    <scope>NUCLEOTIDE SEQUENCE</scope>
    <source>
        <strain evidence="2">DSM 16372</strain>
    </source>
</reference>
<organism evidence="2 3">
    <name type="scientific">Methylobacterium hispanicum</name>
    <dbReference type="NCBI Taxonomy" id="270350"/>
    <lineage>
        <taxon>Bacteria</taxon>
        <taxon>Pseudomonadati</taxon>
        <taxon>Pseudomonadota</taxon>
        <taxon>Alphaproteobacteria</taxon>
        <taxon>Hyphomicrobiales</taxon>
        <taxon>Methylobacteriaceae</taxon>
        <taxon>Methylobacterium</taxon>
    </lineage>
</organism>
<comment type="caution">
    <text evidence="2">The sequence shown here is derived from an EMBL/GenBank/DDBJ whole genome shotgun (WGS) entry which is preliminary data.</text>
</comment>
<name>A0AAV4ZVY1_9HYPH</name>
<dbReference type="AlphaFoldDB" id="A0AAV4ZVY1"/>
<dbReference type="InterPro" id="IPR016040">
    <property type="entry name" value="NAD(P)-bd_dom"/>
</dbReference>
<keyword evidence="3" id="KW-1185">Reference proteome</keyword>
<feature type="domain" description="NAD(P)-binding" evidence="1">
    <location>
        <begin position="3"/>
        <end position="142"/>
    </location>
</feature>
<accession>A0AAV4ZVY1</accession>
<dbReference type="Proteomes" id="UP001055247">
    <property type="component" value="Unassembled WGS sequence"/>
</dbReference>
<reference evidence="2" key="2">
    <citation type="submission" date="2021-08" db="EMBL/GenBank/DDBJ databases">
        <authorList>
            <person name="Tani A."/>
            <person name="Ola A."/>
            <person name="Ogura Y."/>
            <person name="Katsura K."/>
            <person name="Hayashi T."/>
        </authorList>
    </citation>
    <scope>NUCLEOTIDE SEQUENCE</scope>
    <source>
        <strain evidence="2">DSM 16372</strain>
    </source>
</reference>
<evidence type="ECO:0000313" key="2">
    <source>
        <dbReference type="EMBL" id="GJD92796.1"/>
    </source>
</evidence>